<dbReference type="InterPro" id="IPR027417">
    <property type="entry name" value="P-loop_NTPase"/>
</dbReference>
<dbReference type="PANTHER" id="PTHR30294">
    <property type="entry name" value="MEMBRANE COMPONENT OF ABC TRANSPORTER YHHJ-RELATED"/>
    <property type="match status" value="1"/>
</dbReference>
<dbReference type="InterPro" id="IPR051449">
    <property type="entry name" value="ABC-2_transporter_component"/>
</dbReference>
<evidence type="ECO:0000256" key="6">
    <source>
        <dbReference type="SAM" id="Phobius"/>
    </source>
</evidence>
<feature type="transmembrane region" description="Helical" evidence="6">
    <location>
        <begin position="261"/>
        <end position="283"/>
    </location>
</feature>
<sequence>MRMLTSFYTPDVGGINIDGLDTKEHDIATRERIGYLPENNPVYADLLVSEYLDFVADLRGLTKVWKTRKHRSDCGRDWTARGVGEIEREDSIDGREAIRDHFRRGKCRLAPRYIPPCDKAKLGALGIAGRPSANGRCVLFSNFASGFRGGEPVIPWLLALLVPAATMRLLAEEQRDGTLEILLTHPIQGWVILLAKFTAGLVFVTIAIASTVGIPISLMTAGNLDWGAIAAQYIGSVFLAASLVSIGLFTSSLTRNQIVSFILGLFLTLVLMLLGLDAVSVTLPGQFAALLQSLSPVTHFSSIARGVIDLRDVLYFVALVSTFLSATFLSVRGRTLSHRTIQYRNLQLEQILSGLDDLLTIELYESKEPPVQVDLVARDINDFLEDLAGNSKGQVKLVRRFLDFQALDEAQRALERAQDAILSAEDEATVAQCGSGLE</sequence>
<gene>
    <name evidence="7" type="ORF">GBAR_LOCUS9740</name>
</gene>
<keyword evidence="4 6" id="KW-1133">Transmembrane helix</keyword>
<keyword evidence="3 6" id="KW-0812">Transmembrane</keyword>
<dbReference type="Gene3D" id="3.40.50.300">
    <property type="entry name" value="P-loop containing nucleotide triphosphate hydrolases"/>
    <property type="match status" value="1"/>
</dbReference>
<dbReference type="GO" id="GO:0005886">
    <property type="term" value="C:plasma membrane"/>
    <property type="evidence" value="ECO:0007669"/>
    <property type="project" value="UniProtKB-SubCell"/>
</dbReference>
<keyword evidence="2" id="KW-1003">Cell membrane</keyword>
<organism evidence="7 8">
    <name type="scientific">Geodia barretti</name>
    <name type="common">Barrett's horny sponge</name>
    <dbReference type="NCBI Taxonomy" id="519541"/>
    <lineage>
        <taxon>Eukaryota</taxon>
        <taxon>Metazoa</taxon>
        <taxon>Porifera</taxon>
        <taxon>Demospongiae</taxon>
        <taxon>Heteroscleromorpha</taxon>
        <taxon>Tetractinellida</taxon>
        <taxon>Astrophorina</taxon>
        <taxon>Geodiidae</taxon>
        <taxon>Geodia</taxon>
    </lineage>
</organism>
<feature type="transmembrane region" description="Helical" evidence="6">
    <location>
        <begin position="191"/>
        <end position="214"/>
    </location>
</feature>
<name>A0AA35WIN0_GEOBA</name>
<comment type="caution">
    <text evidence="7">The sequence shown here is derived from an EMBL/GenBank/DDBJ whole genome shotgun (WGS) entry which is preliminary data.</text>
</comment>
<dbReference type="SUPFAM" id="SSF52540">
    <property type="entry name" value="P-loop containing nucleoside triphosphate hydrolases"/>
    <property type="match status" value="1"/>
</dbReference>
<protein>
    <submittedName>
        <fullName evidence="7">Uncharacterized protein</fullName>
    </submittedName>
</protein>
<feature type="transmembrane region" description="Helical" evidence="6">
    <location>
        <begin position="153"/>
        <end position="171"/>
    </location>
</feature>
<feature type="transmembrane region" description="Helical" evidence="6">
    <location>
        <begin position="226"/>
        <end position="249"/>
    </location>
</feature>
<evidence type="ECO:0000256" key="3">
    <source>
        <dbReference type="ARBA" id="ARBA00022692"/>
    </source>
</evidence>
<dbReference type="Pfam" id="PF12679">
    <property type="entry name" value="ABC2_membrane_2"/>
    <property type="match status" value="1"/>
</dbReference>
<accession>A0AA35WIN0</accession>
<dbReference type="Proteomes" id="UP001174909">
    <property type="component" value="Unassembled WGS sequence"/>
</dbReference>
<feature type="transmembrane region" description="Helical" evidence="6">
    <location>
        <begin position="313"/>
        <end position="331"/>
    </location>
</feature>
<dbReference type="GO" id="GO:0140359">
    <property type="term" value="F:ABC-type transporter activity"/>
    <property type="evidence" value="ECO:0007669"/>
    <property type="project" value="InterPro"/>
</dbReference>
<keyword evidence="8" id="KW-1185">Reference proteome</keyword>
<evidence type="ECO:0000256" key="4">
    <source>
        <dbReference type="ARBA" id="ARBA00022989"/>
    </source>
</evidence>
<evidence type="ECO:0000256" key="5">
    <source>
        <dbReference type="ARBA" id="ARBA00023136"/>
    </source>
</evidence>
<evidence type="ECO:0000256" key="1">
    <source>
        <dbReference type="ARBA" id="ARBA00004651"/>
    </source>
</evidence>
<evidence type="ECO:0000313" key="8">
    <source>
        <dbReference type="Proteomes" id="UP001174909"/>
    </source>
</evidence>
<dbReference type="EMBL" id="CASHTH010001466">
    <property type="protein sequence ID" value="CAI8015775.1"/>
    <property type="molecule type" value="Genomic_DNA"/>
</dbReference>
<reference evidence="7" key="1">
    <citation type="submission" date="2023-03" db="EMBL/GenBank/DDBJ databases">
        <authorList>
            <person name="Steffen K."/>
            <person name="Cardenas P."/>
        </authorList>
    </citation>
    <scope>NUCLEOTIDE SEQUENCE</scope>
</reference>
<dbReference type="PANTHER" id="PTHR30294:SF29">
    <property type="entry name" value="MULTIDRUG ABC TRANSPORTER PERMEASE YBHS-RELATED"/>
    <property type="match status" value="1"/>
</dbReference>
<proteinExistence type="predicted"/>
<comment type="subcellular location">
    <subcellularLocation>
        <location evidence="1">Cell membrane</location>
        <topology evidence="1">Multi-pass membrane protein</topology>
    </subcellularLocation>
</comment>
<dbReference type="AlphaFoldDB" id="A0AA35WIN0"/>
<evidence type="ECO:0000256" key="2">
    <source>
        <dbReference type="ARBA" id="ARBA00022475"/>
    </source>
</evidence>
<keyword evidence="5 6" id="KW-0472">Membrane</keyword>
<evidence type="ECO:0000313" key="7">
    <source>
        <dbReference type="EMBL" id="CAI8015775.1"/>
    </source>
</evidence>